<dbReference type="PRINTS" id="PR00455">
    <property type="entry name" value="HTHTETR"/>
</dbReference>
<dbReference type="SUPFAM" id="SSF46689">
    <property type="entry name" value="Homeodomain-like"/>
    <property type="match status" value="1"/>
</dbReference>
<dbReference type="RefSeq" id="WP_012282586.1">
    <property type="nucleotide sequence ID" value="NC_010337.2"/>
</dbReference>
<dbReference type="InterPro" id="IPR001647">
    <property type="entry name" value="HTH_TetR"/>
</dbReference>
<organism evidence="4 5">
    <name type="scientific">Heliobacterium modesticaldum (strain ATCC 51547 / Ice1)</name>
    <dbReference type="NCBI Taxonomy" id="498761"/>
    <lineage>
        <taxon>Bacteria</taxon>
        <taxon>Bacillati</taxon>
        <taxon>Bacillota</taxon>
        <taxon>Clostridia</taxon>
        <taxon>Eubacteriales</taxon>
        <taxon>Heliobacteriaceae</taxon>
        <taxon>Heliomicrobium</taxon>
    </lineage>
</organism>
<gene>
    <name evidence="4" type="ORF">HM1_1499</name>
</gene>
<keyword evidence="5" id="KW-1185">Reference proteome</keyword>
<dbReference type="Pfam" id="PF00440">
    <property type="entry name" value="TetR_N"/>
    <property type="match status" value="1"/>
</dbReference>
<dbReference type="eggNOG" id="COG1309">
    <property type="taxonomic scope" value="Bacteria"/>
</dbReference>
<evidence type="ECO:0000256" key="1">
    <source>
        <dbReference type="ARBA" id="ARBA00023125"/>
    </source>
</evidence>
<dbReference type="HOGENOM" id="CLU_069356_27_3_9"/>
<evidence type="ECO:0000256" key="2">
    <source>
        <dbReference type="PROSITE-ProRule" id="PRU00335"/>
    </source>
</evidence>
<dbReference type="Pfam" id="PF14246">
    <property type="entry name" value="TetR_C_7"/>
    <property type="match status" value="1"/>
</dbReference>
<feature type="DNA-binding region" description="H-T-H motif" evidence="2">
    <location>
        <begin position="44"/>
        <end position="63"/>
    </location>
</feature>
<dbReference type="InterPro" id="IPR050109">
    <property type="entry name" value="HTH-type_TetR-like_transc_reg"/>
</dbReference>
<dbReference type="Proteomes" id="UP000008550">
    <property type="component" value="Chromosome"/>
</dbReference>
<accession>B0TCP5</accession>
<name>B0TCP5_HELMI</name>
<dbReference type="PROSITE" id="PS01081">
    <property type="entry name" value="HTH_TETR_1"/>
    <property type="match status" value="1"/>
</dbReference>
<dbReference type="PANTHER" id="PTHR30055:SF223">
    <property type="entry name" value="HTH-TYPE TRANSCRIPTIONAL REGULATOR UIDR"/>
    <property type="match status" value="1"/>
</dbReference>
<reference evidence="4 5" key="1">
    <citation type="journal article" date="2008" name="J. Bacteriol.">
        <title>The genome of Heliobacterium modesticaldum, a phototrophic representative of the Firmicutes containing the simplest photosynthetic apparatus.</title>
        <authorList>
            <person name="Sattley W.M."/>
            <person name="Madigan M.T."/>
            <person name="Swingley W.D."/>
            <person name="Cheung P.C."/>
            <person name="Clocksin K.M."/>
            <person name="Conrad A.L."/>
            <person name="Dejesa L.C."/>
            <person name="Honchak B.M."/>
            <person name="Jung D.O."/>
            <person name="Karbach L.E."/>
            <person name="Kurdoglu A."/>
            <person name="Lahiri S."/>
            <person name="Mastrian S.D."/>
            <person name="Page L.E."/>
            <person name="Taylor H.L."/>
            <person name="Wang Z.T."/>
            <person name="Raymond J."/>
            <person name="Chen M."/>
            <person name="Blankenship R.E."/>
            <person name="Touchman J.W."/>
        </authorList>
    </citation>
    <scope>NUCLEOTIDE SEQUENCE [LARGE SCALE GENOMIC DNA]</scope>
    <source>
        <strain evidence="5">ATCC 51547 / Ice1</strain>
    </source>
</reference>
<dbReference type="PROSITE" id="PS50977">
    <property type="entry name" value="HTH_TETR_2"/>
    <property type="match status" value="1"/>
</dbReference>
<dbReference type="InterPro" id="IPR009057">
    <property type="entry name" value="Homeodomain-like_sf"/>
</dbReference>
<dbReference type="Gene3D" id="1.10.357.10">
    <property type="entry name" value="Tetracycline Repressor, domain 2"/>
    <property type="match status" value="1"/>
</dbReference>
<evidence type="ECO:0000313" key="5">
    <source>
        <dbReference type="Proteomes" id="UP000008550"/>
    </source>
</evidence>
<sequence length="232" mass="26569">MDDRKPNGGETEEYQLPPRLTDKQWNIAEAALRVFSEKGFSAATTSEIAREAGISEGTIFRHFRTKKEILLALLVPLISNTIAPNSVNSIRQLLLTNENLPLREVLVLISEERQQFILSNEKLIRLILTESQYHPELREIFFREVGYKTQDVLLRFIEQRQQKGELRQDLRPWALARSWFGMLVTFTLSPFLMPERSAGEDKRKELEDVIDLFLHGALPPTGRGAAAPECPL</sequence>
<dbReference type="STRING" id="498761.HM1_1499"/>
<dbReference type="InterPro" id="IPR039536">
    <property type="entry name" value="TetR_C_Proteobacteria"/>
</dbReference>
<keyword evidence="1 2" id="KW-0238">DNA-binding</keyword>
<dbReference type="GO" id="GO:0003700">
    <property type="term" value="F:DNA-binding transcription factor activity"/>
    <property type="evidence" value="ECO:0007669"/>
    <property type="project" value="TreeGrafter"/>
</dbReference>
<dbReference type="KEGG" id="hmo:HM1_1499"/>
<dbReference type="OrthoDB" id="9780824at2"/>
<dbReference type="GO" id="GO:0000976">
    <property type="term" value="F:transcription cis-regulatory region binding"/>
    <property type="evidence" value="ECO:0007669"/>
    <property type="project" value="TreeGrafter"/>
</dbReference>
<dbReference type="AlphaFoldDB" id="B0TCP5"/>
<feature type="domain" description="HTH tetR-type" evidence="3">
    <location>
        <begin position="21"/>
        <end position="81"/>
    </location>
</feature>
<proteinExistence type="predicted"/>
<dbReference type="InterPro" id="IPR023772">
    <property type="entry name" value="DNA-bd_HTH_TetR-type_CS"/>
</dbReference>
<dbReference type="PANTHER" id="PTHR30055">
    <property type="entry name" value="HTH-TYPE TRANSCRIPTIONAL REGULATOR RUTR"/>
    <property type="match status" value="1"/>
</dbReference>
<dbReference type="InterPro" id="IPR036271">
    <property type="entry name" value="Tet_transcr_reg_TetR-rel_C_sf"/>
</dbReference>
<dbReference type="EMBL" id="CP000930">
    <property type="protein sequence ID" value="ABZ84071.1"/>
    <property type="molecule type" value="Genomic_DNA"/>
</dbReference>
<protein>
    <submittedName>
        <fullName evidence="4">Transcriptional regulator, tetr family</fullName>
    </submittedName>
</protein>
<dbReference type="SUPFAM" id="SSF48498">
    <property type="entry name" value="Tetracyclin repressor-like, C-terminal domain"/>
    <property type="match status" value="1"/>
</dbReference>
<evidence type="ECO:0000259" key="3">
    <source>
        <dbReference type="PROSITE" id="PS50977"/>
    </source>
</evidence>
<evidence type="ECO:0000313" key="4">
    <source>
        <dbReference type="EMBL" id="ABZ84071.1"/>
    </source>
</evidence>